<evidence type="ECO:0000256" key="2">
    <source>
        <dbReference type="SAM" id="MobiDB-lite"/>
    </source>
</evidence>
<feature type="compositionally biased region" description="Basic and acidic residues" evidence="2">
    <location>
        <begin position="214"/>
        <end position="233"/>
    </location>
</feature>
<feature type="compositionally biased region" description="Acidic residues" evidence="2">
    <location>
        <begin position="319"/>
        <end position="366"/>
    </location>
</feature>
<evidence type="ECO:0000313" key="6">
    <source>
        <dbReference type="Proteomes" id="UP001295684"/>
    </source>
</evidence>
<feature type="compositionally biased region" description="Polar residues" evidence="2">
    <location>
        <begin position="236"/>
        <end position="248"/>
    </location>
</feature>
<dbReference type="PROSITE" id="PS01159">
    <property type="entry name" value="WW_DOMAIN_1"/>
    <property type="match status" value="1"/>
</dbReference>
<dbReference type="CDD" id="cd00201">
    <property type="entry name" value="WW"/>
    <property type="match status" value="1"/>
</dbReference>
<sequence length="656" mass="77534">MKDDPITKVRVTGQWKYVQDIPEESERKLTGNVYVNHEFESWADNRPSRVMALKDQRKSYEHYKPKQNKEFTMMTMDGSNYVAPGSSQIYYGNFYEDWTEYALEDGRPYWHNADLGLSTWDDPMFILEVLKKNHIKNSIDMIPHYWKNIENTPFIELEMKNGQKLYIHRAFKRVFDKNPLMPEEEATNIKIKTEREKDLMQKVRESRLKRRQLKEKSKKEEPEPEVRLEEDPIHQQVEQPMDQPQPQFSLKPAKIHRPGDAQQPRDEEMKETAPQSHLNENVGERKEIKTEIINDDEDLNSSSDEDPNVPSAEDPNAPSDEDPNAPSEEDPNAPSEEDPNAPSEEDPNAPSDSELDPNAESEDELDPNAASSEEVSNKAENQPEPAQDSEEPTVMSMFERKKLQIQKSKETLAQYESIAIEFLELKRITPETDFDEFDDLVKAKLKGRVAMSRKQKEECFISAIKRFKNQKKDKIKQNFIDYVKRILPEVDVKETTAFKDYKEVLKGNCACHANPHIYKSVSKSKREKYFKEYVSNVLEEREKNNKVSLKQRLELLKKKEEKKKERDRRKLEEDDPKEARKRKLEEAVENYNEMLKEKVTDPDLDWEQAQKLIENDKRYRNEAIFPDKREKLWKSHRHFLFVEKREQKKNQRKNNH</sequence>
<feature type="domain" description="WW" evidence="3">
    <location>
        <begin position="92"/>
        <end position="125"/>
    </location>
</feature>
<dbReference type="SUPFAM" id="SSF51045">
    <property type="entry name" value="WW domain"/>
    <property type="match status" value="1"/>
</dbReference>
<dbReference type="PANTHER" id="PTHR15377">
    <property type="entry name" value="TRANSCRIPTION ELONGATION REGULATOR 1"/>
    <property type="match status" value="1"/>
</dbReference>
<organism evidence="5 6">
    <name type="scientific">Euplotes crassus</name>
    <dbReference type="NCBI Taxonomy" id="5936"/>
    <lineage>
        <taxon>Eukaryota</taxon>
        <taxon>Sar</taxon>
        <taxon>Alveolata</taxon>
        <taxon>Ciliophora</taxon>
        <taxon>Intramacronucleata</taxon>
        <taxon>Spirotrichea</taxon>
        <taxon>Hypotrichia</taxon>
        <taxon>Euplotida</taxon>
        <taxon>Euplotidae</taxon>
        <taxon>Moneuplotes</taxon>
    </lineage>
</organism>
<dbReference type="InterPro" id="IPR036517">
    <property type="entry name" value="FF_domain_sf"/>
</dbReference>
<dbReference type="PROSITE" id="PS51676">
    <property type="entry name" value="FF"/>
    <property type="match status" value="1"/>
</dbReference>
<comment type="caution">
    <text evidence="5">The sequence shown here is derived from an EMBL/GenBank/DDBJ whole genome shotgun (WGS) entry which is preliminary data.</text>
</comment>
<evidence type="ECO:0000313" key="5">
    <source>
        <dbReference type="EMBL" id="CAI2360693.1"/>
    </source>
</evidence>
<evidence type="ECO:0000259" key="3">
    <source>
        <dbReference type="PROSITE" id="PS50020"/>
    </source>
</evidence>
<dbReference type="Proteomes" id="UP001295684">
    <property type="component" value="Unassembled WGS sequence"/>
</dbReference>
<evidence type="ECO:0000256" key="1">
    <source>
        <dbReference type="ARBA" id="ARBA00022737"/>
    </source>
</evidence>
<protein>
    <recommendedName>
        <fullName evidence="7">WW domain-containing protein</fullName>
    </recommendedName>
</protein>
<keyword evidence="6" id="KW-1185">Reference proteome</keyword>
<accession>A0AAD1U2B3</accession>
<dbReference type="PROSITE" id="PS50020">
    <property type="entry name" value="WW_DOMAIN_2"/>
    <property type="match status" value="1"/>
</dbReference>
<dbReference type="AlphaFoldDB" id="A0AAD1U2B3"/>
<keyword evidence="1" id="KW-0677">Repeat</keyword>
<dbReference type="SUPFAM" id="SSF81698">
    <property type="entry name" value="FF domain"/>
    <property type="match status" value="1"/>
</dbReference>
<dbReference type="EMBL" id="CAMPGE010001889">
    <property type="protein sequence ID" value="CAI2360693.1"/>
    <property type="molecule type" value="Genomic_DNA"/>
</dbReference>
<dbReference type="InterPro" id="IPR001202">
    <property type="entry name" value="WW_dom"/>
</dbReference>
<dbReference type="InterPro" id="IPR036020">
    <property type="entry name" value="WW_dom_sf"/>
</dbReference>
<feature type="region of interest" description="Disordered" evidence="2">
    <location>
        <begin position="202"/>
        <end position="398"/>
    </location>
</feature>
<feature type="compositionally biased region" description="Basic and acidic residues" evidence="2">
    <location>
        <begin position="257"/>
        <end position="271"/>
    </location>
</feature>
<dbReference type="GO" id="GO:0005634">
    <property type="term" value="C:nucleus"/>
    <property type="evidence" value="ECO:0007669"/>
    <property type="project" value="TreeGrafter"/>
</dbReference>
<dbReference type="GO" id="GO:0070063">
    <property type="term" value="F:RNA polymerase binding"/>
    <property type="evidence" value="ECO:0007669"/>
    <property type="project" value="InterPro"/>
</dbReference>
<dbReference type="InterPro" id="IPR002713">
    <property type="entry name" value="FF_domain"/>
</dbReference>
<feature type="compositionally biased region" description="Basic and acidic residues" evidence="2">
    <location>
        <begin position="282"/>
        <end position="292"/>
    </location>
</feature>
<dbReference type="Pfam" id="PF01846">
    <property type="entry name" value="FF"/>
    <property type="match status" value="1"/>
</dbReference>
<dbReference type="Gene3D" id="1.10.10.440">
    <property type="entry name" value="FF domain"/>
    <property type="match status" value="1"/>
</dbReference>
<proteinExistence type="predicted"/>
<dbReference type="GO" id="GO:0003712">
    <property type="term" value="F:transcription coregulator activity"/>
    <property type="evidence" value="ECO:0007669"/>
    <property type="project" value="TreeGrafter"/>
</dbReference>
<evidence type="ECO:0008006" key="7">
    <source>
        <dbReference type="Google" id="ProtNLM"/>
    </source>
</evidence>
<dbReference type="Gene3D" id="2.20.70.10">
    <property type="match status" value="1"/>
</dbReference>
<reference evidence="5" key="1">
    <citation type="submission" date="2023-07" db="EMBL/GenBank/DDBJ databases">
        <authorList>
            <consortium name="AG Swart"/>
            <person name="Singh M."/>
            <person name="Singh A."/>
            <person name="Seah K."/>
            <person name="Emmerich C."/>
        </authorList>
    </citation>
    <scope>NUCLEOTIDE SEQUENCE</scope>
    <source>
        <strain evidence="5">DP1</strain>
    </source>
</reference>
<gene>
    <name evidence="5" type="ORF">ECRASSUSDP1_LOCUS1997</name>
</gene>
<feature type="compositionally biased region" description="Basic and acidic residues" evidence="2">
    <location>
        <begin position="560"/>
        <end position="572"/>
    </location>
</feature>
<feature type="region of interest" description="Disordered" evidence="2">
    <location>
        <begin position="560"/>
        <end position="585"/>
    </location>
</feature>
<name>A0AAD1U2B3_EUPCR</name>
<dbReference type="PANTHER" id="PTHR15377:SF5">
    <property type="entry name" value="TRANSCRIPTION ELONGATION REGULATOR 1-LIKE PROTEIN"/>
    <property type="match status" value="1"/>
</dbReference>
<evidence type="ECO:0000259" key="4">
    <source>
        <dbReference type="PROSITE" id="PS51676"/>
    </source>
</evidence>
<feature type="compositionally biased region" description="Acidic residues" evidence="2">
    <location>
        <begin position="293"/>
        <end position="307"/>
    </location>
</feature>
<dbReference type="InterPro" id="IPR045148">
    <property type="entry name" value="TCRG1-like"/>
</dbReference>
<feature type="domain" description="FF" evidence="4">
    <location>
        <begin position="583"/>
        <end position="639"/>
    </location>
</feature>
<feature type="compositionally biased region" description="Polar residues" evidence="2">
    <location>
        <begin position="369"/>
        <end position="380"/>
    </location>
</feature>